<dbReference type="GO" id="GO:0005524">
    <property type="term" value="F:ATP binding"/>
    <property type="evidence" value="ECO:0007669"/>
    <property type="project" value="UniProtKB-UniRule"/>
</dbReference>
<dbReference type="GO" id="GO:0015087">
    <property type="term" value="F:cobalt ion transmembrane transporter activity"/>
    <property type="evidence" value="ECO:0007669"/>
    <property type="project" value="UniProtKB-ARBA"/>
</dbReference>
<comment type="subcellular location">
    <subcellularLocation>
        <location evidence="1 8">Cell membrane</location>
        <topology evidence="1 8">Peripheral membrane protein</topology>
    </subcellularLocation>
</comment>
<protein>
    <recommendedName>
        <fullName evidence="8">Energy-coupling factor transporter ATP-binding protein EcfA2</fullName>
        <ecNumber evidence="8">7.-.-.-</ecNumber>
    </recommendedName>
</protein>
<proteinExistence type="inferred from homology"/>
<dbReference type="EMBL" id="BAUU01000020">
    <property type="protein sequence ID" value="GAE31521.1"/>
    <property type="molecule type" value="Genomic_DNA"/>
</dbReference>
<comment type="subunit">
    <text evidence="8">Forms a stable energy-coupling factor (ECF) transporter complex composed of 2 membrane-embedded substrate-binding proteins (S component), 2 ATP-binding proteins (A component) and 2 transmembrane proteins (T component).</text>
</comment>
<evidence type="ECO:0000256" key="2">
    <source>
        <dbReference type="ARBA" id="ARBA00022448"/>
    </source>
</evidence>
<evidence type="ECO:0000256" key="5">
    <source>
        <dbReference type="ARBA" id="ARBA00022840"/>
    </source>
</evidence>
<dbReference type="FunFam" id="3.40.50.300:FF:000224">
    <property type="entry name" value="Energy-coupling factor transporter ATP-binding protein EcfA"/>
    <property type="match status" value="1"/>
</dbReference>
<dbReference type="STRING" id="1236971.JCM9152_2994"/>
<evidence type="ECO:0000259" key="9">
    <source>
        <dbReference type="PROSITE" id="PS50893"/>
    </source>
</evidence>
<reference evidence="10" key="1">
    <citation type="journal article" date="2014" name="Genome Announc.">
        <title>Draft Genome Sequences of Three Alkaliphilic Bacillus Strains, Bacillus wakoensis JCM 9140T, Bacillus akibai JCM 9157T, and Bacillus hemicellulosilyticus JCM 9152T.</title>
        <authorList>
            <person name="Yuki M."/>
            <person name="Oshima K."/>
            <person name="Suda W."/>
            <person name="Oshida Y."/>
            <person name="Kitamura K."/>
            <person name="Iida T."/>
            <person name="Hattori M."/>
            <person name="Ohkuma M."/>
        </authorList>
    </citation>
    <scope>NUCLEOTIDE SEQUENCE [LARGE SCALE GENOMIC DNA]</scope>
    <source>
        <strain evidence="10">JCM 9152</strain>
    </source>
</reference>
<dbReference type="InterPro" id="IPR030946">
    <property type="entry name" value="EcfA2"/>
</dbReference>
<organism evidence="10 11">
    <name type="scientific">Halalkalibacter hemicellulosilyticusJCM 9152</name>
    <dbReference type="NCBI Taxonomy" id="1236971"/>
    <lineage>
        <taxon>Bacteria</taxon>
        <taxon>Bacillati</taxon>
        <taxon>Bacillota</taxon>
        <taxon>Bacilli</taxon>
        <taxon>Bacillales</taxon>
        <taxon>Bacillaceae</taxon>
        <taxon>Halalkalibacter</taxon>
    </lineage>
</organism>
<dbReference type="GO" id="GO:0016887">
    <property type="term" value="F:ATP hydrolysis activity"/>
    <property type="evidence" value="ECO:0007669"/>
    <property type="project" value="InterPro"/>
</dbReference>
<evidence type="ECO:0000256" key="8">
    <source>
        <dbReference type="RuleBase" id="RU365104"/>
    </source>
</evidence>
<keyword evidence="7 8" id="KW-0472">Membrane</keyword>
<dbReference type="NCBIfam" id="TIGR04521">
    <property type="entry name" value="ECF_ATPase_2"/>
    <property type="match status" value="1"/>
</dbReference>
<dbReference type="AlphaFoldDB" id="W4QHG5"/>
<dbReference type="GO" id="GO:0043190">
    <property type="term" value="C:ATP-binding cassette (ABC) transporter complex"/>
    <property type="evidence" value="ECO:0007669"/>
    <property type="project" value="TreeGrafter"/>
</dbReference>
<evidence type="ECO:0000256" key="3">
    <source>
        <dbReference type="ARBA" id="ARBA00022475"/>
    </source>
</evidence>
<keyword evidence="6" id="KW-1278">Translocase</keyword>
<dbReference type="InterPro" id="IPR050095">
    <property type="entry name" value="ECF_ABC_transporter_ATP-bd"/>
</dbReference>
<dbReference type="InterPro" id="IPR003439">
    <property type="entry name" value="ABC_transporter-like_ATP-bd"/>
</dbReference>
<dbReference type="RefSeq" id="WP_035345284.1">
    <property type="nucleotide sequence ID" value="NZ_BAUU01000020.1"/>
</dbReference>
<keyword evidence="2 8" id="KW-0813">Transport</keyword>
<dbReference type="SMART" id="SM00382">
    <property type="entry name" value="AAA"/>
    <property type="match status" value="1"/>
</dbReference>
<dbReference type="InterPro" id="IPR003593">
    <property type="entry name" value="AAA+_ATPase"/>
</dbReference>
<evidence type="ECO:0000256" key="4">
    <source>
        <dbReference type="ARBA" id="ARBA00022741"/>
    </source>
</evidence>
<comment type="function">
    <text evidence="8">ATP-binding (A) component of a common energy-coupling factor (ECF) ABC-transporter complex.</text>
</comment>
<keyword evidence="11" id="KW-1185">Reference proteome</keyword>
<comment type="similarity">
    <text evidence="8">Belongs to the ABC transporter superfamily. Energy-coupling factor EcfA family.</text>
</comment>
<keyword evidence="3 8" id="KW-1003">Cell membrane</keyword>
<accession>W4QHG5</accession>
<sequence>MDIVFNNVSHIYMRNTPFEKYALKDIKVTIPSRSFTAIIGATGSGKSTLTQHINGLLTPSKGTVQIGSHHITRKVRRDMRALRQDVGYIFQYPEHQLFEETVEKDICFGPLNFDVSETIAKRKAHEMIELVGLSKDILQRSPFELSGGQMRRVAIAGVLASEPKVIVLDEPTASLDPIGREEMMTLFTTYQKEHEATIVLVTHQMEEVAQYADHVIVMNKGEIAMQGTPSEVFSQSDMLSAIGLHPPPIMKLGHQFKRRFNLDEWPTVFDEGELAEHMAAFLLSGREK</sequence>
<evidence type="ECO:0000256" key="6">
    <source>
        <dbReference type="ARBA" id="ARBA00022967"/>
    </source>
</evidence>
<comment type="caution">
    <text evidence="10">The sequence shown here is derived from an EMBL/GenBank/DDBJ whole genome shotgun (WGS) entry which is preliminary data.</text>
</comment>
<evidence type="ECO:0000256" key="1">
    <source>
        <dbReference type="ARBA" id="ARBA00004202"/>
    </source>
</evidence>
<dbReference type="EC" id="7.-.-.-" evidence="8"/>
<dbReference type="InterPro" id="IPR015856">
    <property type="entry name" value="ABC_transpr_CbiO/EcfA_su"/>
</dbReference>
<dbReference type="PROSITE" id="PS50893">
    <property type="entry name" value="ABC_TRANSPORTER_2"/>
    <property type="match status" value="1"/>
</dbReference>
<dbReference type="SUPFAM" id="SSF52540">
    <property type="entry name" value="P-loop containing nucleoside triphosphate hydrolases"/>
    <property type="match status" value="1"/>
</dbReference>
<dbReference type="PANTHER" id="PTHR43553:SF27">
    <property type="entry name" value="ENERGY-COUPLING FACTOR TRANSPORTER ATP-BINDING PROTEIN ECFA2"/>
    <property type="match status" value="1"/>
</dbReference>
<feature type="domain" description="ABC transporter" evidence="9">
    <location>
        <begin position="3"/>
        <end position="245"/>
    </location>
</feature>
<dbReference type="PROSITE" id="PS00211">
    <property type="entry name" value="ABC_TRANSPORTER_1"/>
    <property type="match status" value="1"/>
</dbReference>
<evidence type="ECO:0000256" key="7">
    <source>
        <dbReference type="ARBA" id="ARBA00023136"/>
    </source>
</evidence>
<dbReference type="GO" id="GO:0042626">
    <property type="term" value="F:ATPase-coupled transmembrane transporter activity"/>
    <property type="evidence" value="ECO:0007669"/>
    <property type="project" value="TreeGrafter"/>
</dbReference>
<evidence type="ECO:0000313" key="10">
    <source>
        <dbReference type="EMBL" id="GAE31521.1"/>
    </source>
</evidence>
<keyword evidence="4 8" id="KW-0547">Nucleotide-binding</keyword>
<keyword evidence="5 8" id="KW-0067">ATP-binding</keyword>
<dbReference type="InterPro" id="IPR017871">
    <property type="entry name" value="ABC_transporter-like_CS"/>
</dbReference>
<dbReference type="OrthoDB" id="9784332at2"/>
<evidence type="ECO:0000313" key="11">
    <source>
        <dbReference type="Proteomes" id="UP000018895"/>
    </source>
</evidence>
<dbReference type="PANTHER" id="PTHR43553">
    <property type="entry name" value="HEAVY METAL TRANSPORTER"/>
    <property type="match status" value="1"/>
</dbReference>
<name>W4QHG5_9BACI</name>
<dbReference type="Proteomes" id="UP000018895">
    <property type="component" value="Unassembled WGS sequence"/>
</dbReference>
<dbReference type="InterPro" id="IPR027417">
    <property type="entry name" value="P-loop_NTPase"/>
</dbReference>
<dbReference type="CDD" id="cd03225">
    <property type="entry name" value="ABC_cobalt_CbiO_domain1"/>
    <property type="match status" value="1"/>
</dbReference>
<dbReference type="Gene3D" id="3.40.50.300">
    <property type="entry name" value="P-loop containing nucleotide triphosphate hydrolases"/>
    <property type="match status" value="1"/>
</dbReference>
<dbReference type="Pfam" id="PF00005">
    <property type="entry name" value="ABC_tran"/>
    <property type="match status" value="1"/>
</dbReference>
<gene>
    <name evidence="10" type="ORF">JCM9152_2994</name>
</gene>